<comment type="caution">
    <text evidence="2">The sequence shown here is derived from an EMBL/GenBank/DDBJ whole genome shotgun (WGS) entry which is preliminary data.</text>
</comment>
<sequence length="333" mass="35995">MVIGSKDRLAEFADHLCARFAVEQRGPRRIVPAGKGSVGVVWRLETGAARYAVKEFLWGLQESEVDREVAFRDLTADAGIRSPANIPSVDGGYLVRLPPEPDGRLVRVYEWLDGTPVRAGQVPELVGEVLGRMHALEAPPVNAPDPWYSTSPDEATWSALVATASRAGADWTGELVAALPRILDLAAVTAELPTDTPRLLHLDLQPSNLLMVGGQLAVLDWDGTDTGSPERELGFVLAHWHLVDGAVDAPGAARMVRGYQDSGGEARLHGLSSFGMRIATHLNYVLCQAELALDTDADPATRHTALQRTRRSLARLPSRPELAALLHAGQRRA</sequence>
<keyword evidence="3" id="KW-1185">Reference proteome</keyword>
<keyword evidence="2" id="KW-0808">Transferase</keyword>
<name>A0A2T0SU62_9PSEU</name>
<evidence type="ECO:0000259" key="1">
    <source>
        <dbReference type="Pfam" id="PF01636"/>
    </source>
</evidence>
<dbReference type="InterPro" id="IPR002575">
    <property type="entry name" value="Aminoglycoside_PTrfase"/>
</dbReference>
<dbReference type="OrthoDB" id="30633at2"/>
<evidence type="ECO:0000313" key="3">
    <source>
        <dbReference type="Proteomes" id="UP000239494"/>
    </source>
</evidence>
<gene>
    <name evidence="2" type="ORF">CLV43_111310</name>
</gene>
<feature type="domain" description="Aminoglycoside phosphotransferase" evidence="1">
    <location>
        <begin position="33"/>
        <end position="268"/>
    </location>
</feature>
<dbReference type="InterPro" id="IPR011009">
    <property type="entry name" value="Kinase-like_dom_sf"/>
</dbReference>
<reference evidence="2 3" key="1">
    <citation type="submission" date="2018-03" db="EMBL/GenBank/DDBJ databases">
        <title>Genomic Encyclopedia of Archaeal and Bacterial Type Strains, Phase II (KMG-II): from individual species to whole genera.</title>
        <authorList>
            <person name="Goeker M."/>
        </authorList>
    </citation>
    <scope>NUCLEOTIDE SEQUENCE [LARGE SCALE GENOMIC DNA]</scope>
    <source>
        <strain evidence="2 3">DSM 44720</strain>
    </source>
</reference>
<dbReference type="Gene3D" id="3.90.1200.10">
    <property type="match status" value="1"/>
</dbReference>
<dbReference type="GO" id="GO:0016740">
    <property type="term" value="F:transferase activity"/>
    <property type="evidence" value="ECO:0007669"/>
    <property type="project" value="UniProtKB-KW"/>
</dbReference>
<dbReference type="AlphaFoldDB" id="A0A2T0SU62"/>
<proteinExistence type="predicted"/>
<dbReference type="RefSeq" id="WP_106192418.1">
    <property type="nucleotide sequence ID" value="NZ_PVTF01000011.1"/>
</dbReference>
<dbReference type="EMBL" id="PVTF01000011">
    <property type="protein sequence ID" value="PRY36938.1"/>
    <property type="molecule type" value="Genomic_DNA"/>
</dbReference>
<protein>
    <submittedName>
        <fullName evidence="2">Phosphotransferase family enzyme</fullName>
    </submittedName>
</protein>
<evidence type="ECO:0000313" key="2">
    <source>
        <dbReference type="EMBL" id="PRY36938.1"/>
    </source>
</evidence>
<dbReference type="SUPFAM" id="SSF56112">
    <property type="entry name" value="Protein kinase-like (PK-like)"/>
    <property type="match status" value="1"/>
</dbReference>
<dbReference type="Pfam" id="PF01636">
    <property type="entry name" value="APH"/>
    <property type="match status" value="1"/>
</dbReference>
<accession>A0A2T0SU62</accession>
<dbReference type="Proteomes" id="UP000239494">
    <property type="component" value="Unassembled WGS sequence"/>
</dbReference>
<organism evidence="2 3">
    <name type="scientific">Umezawaea tangerina</name>
    <dbReference type="NCBI Taxonomy" id="84725"/>
    <lineage>
        <taxon>Bacteria</taxon>
        <taxon>Bacillati</taxon>
        <taxon>Actinomycetota</taxon>
        <taxon>Actinomycetes</taxon>
        <taxon>Pseudonocardiales</taxon>
        <taxon>Pseudonocardiaceae</taxon>
        <taxon>Umezawaea</taxon>
    </lineage>
</organism>